<protein>
    <submittedName>
        <fullName evidence="3">Glycosyltransferase</fullName>
    </submittedName>
</protein>
<sequence length="375" mass="42156">MGGGKLRRPPQHGPAGRVLRGGDEAMIYYDTTKMGTAKHRSGLMRLSSRIREELGSVVTEVAWDGRRRGFVSGKPAAPVTPKPDDWLLTVEQFCEADRPGFRAFVANPPCRLAAMFHDAIPVRWPHISWPQSVQRHPEYMKLLASFDRTWAISDATRRDFTEFWRWQGVTPRSQPQVITLGADFDGSNRVVRDPIIPRGRPALLCVGIVEPRKNQTFLLEVAGALWRDGLDFELHVVGRVNPHHGRPIEVRMEKLQKREPRFHFLAAAGDQRLARLYAAARAVVFPTIAEGNGLPILEALWRGVPCVCSDLPVLHENADAGGCLMTGVNDLADWSAKLRSVLTDEAECRRLQREAMCRPLPRWSQTARTLMDGLR</sequence>
<feature type="domain" description="Glycosyl transferase family 1" evidence="2">
    <location>
        <begin position="196"/>
        <end position="355"/>
    </location>
</feature>
<reference evidence="3 4" key="1">
    <citation type="submission" date="2019-01" db="EMBL/GenBank/DDBJ databases">
        <title>Lacunisphaera sp. strain TWA-58.</title>
        <authorList>
            <person name="Chen W.-M."/>
        </authorList>
    </citation>
    <scope>NUCLEOTIDE SEQUENCE [LARGE SCALE GENOMIC DNA]</scope>
    <source>
        <strain evidence="3 4">TWA-58</strain>
    </source>
</reference>
<gene>
    <name evidence="3" type="ORF">ESB00_16085</name>
</gene>
<dbReference type="GO" id="GO:0016757">
    <property type="term" value="F:glycosyltransferase activity"/>
    <property type="evidence" value="ECO:0007669"/>
    <property type="project" value="InterPro"/>
</dbReference>
<dbReference type="SUPFAM" id="SSF53756">
    <property type="entry name" value="UDP-Glycosyltransferase/glycogen phosphorylase"/>
    <property type="match status" value="1"/>
</dbReference>
<keyword evidence="1 3" id="KW-0808">Transferase</keyword>
<dbReference type="Proteomes" id="UP000290218">
    <property type="component" value="Unassembled WGS sequence"/>
</dbReference>
<dbReference type="EMBL" id="SDHX01000002">
    <property type="protein sequence ID" value="RXK53216.1"/>
    <property type="molecule type" value="Genomic_DNA"/>
</dbReference>
<evidence type="ECO:0000259" key="2">
    <source>
        <dbReference type="Pfam" id="PF00534"/>
    </source>
</evidence>
<organism evidence="3 4">
    <name type="scientific">Oleiharenicola lentus</name>
    <dbReference type="NCBI Taxonomy" id="2508720"/>
    <lineage>
        <taxon>Bacteria</taxon>
        <taxon>Pseudomonadati</taxon>
        <taxon>Verrucomicrobiota</taxon>
        <taxon>Opitutia</taxon>
        <taxon>Opitutales</taxon>
        <taxon>Opitutaceae</taxon>
        <taxon>Oleiharenicola</taxon>
    </lineage>
</organism>
<comment type="caution">
    <text evidence="3">The sequence shown here is derived from an EMBL/GenBank/DDBJ whole genome shotgun (WGS) entry which is preliminary data.</text>
</comment>
<keyword evidence="4" id="KW-1185">Reference proteome</keyword>
<dbReference type="OrthoDB" id="186663at2"/>
<dbReference type="AlphaFoldDB" id="A0A4V1M5Z3"/>
<dbReference type="InterPro" id="IPR001296">
    <property type="entry name" value="Glyco_trans_1"/>
</dbReference>
<dbReference type="Pfam" id="PF00534">
    <property type="entry name" value="Glycos_transf_1"/>
    <property type="match status" value="1"/>
</dbReference>
<proteinExistence type="predicted"/>
<dbReference type="PANTHER" id="PTHR46401:SF2">
    <property type="entry name" value="GLYCOSYLTRANSFERASE WBBK-RELATED"/>
    <property type="match status" value="1"/>
</dbReference>
<accession>A0A4V1M5Z3</accession>
<evidence type="ECO:0000313" key="4">
    <source>
        <dbReference type="Proteomes" id="UP000290218"/>
    </source>
</evidence>
<evidence type="ECO:0000313" key="3">
    <source>
        <dbReference type="EMBL" id="RXK53216.1"/>
    </source>
</evidence>
<dbReference type="Gene3D" id="3.40.50.2000">
    <property type="entry name" value="Glycogen Phosphorylase B"/>
    <property type="match status" value="1"/>
</dbReference>
<name>A0A4V1M5Z3_9BACT</name>
<dbReference type="PANTHER" id="PTHR46401">
    <property type="entry name" value="GLYCOSYLTRANSFERASE WBBK-RELATED"/>
    <property type="match status" value="1"/>
</dbReference>
<evidence type="ECO:0000256" key="1">
    <source>
        <dbReference type="ARBA" id="ARBA00022679"/>
    </source>
</evidence>